<protein>
    <recommendedName>
        <fullName evidence="3">Ecp2 effector protein domain-containing protein</fullName>
    </recommendedName>
</protein>
<accession>A0ABR1WGM9</accession>
<comment type="caution">
    <text evidence="1">The sequence shown here is derived from an EMBL/GenBank/DDBJ whole genome shotgun (WGS) entry which is preliminary data.</text>
</comment>
<dbReference type="Proteomes" id="UP001446871">
    <property type="component" value="Unassembled WGS sequence"/>
</dbReference>
<evidence type="ECO:0008006" key="3">
    <source>
        <dbReference type="Google" id="ProtNLM"/>
    </source>
</evidence>
<name>A0ABR1WGM9_9PEZI</name>
<sequence>MKLTTVYAAAAPNPLPVTETPSLVTERLSTGSGPQGLVTENNFHRYLPAKMIKINSTFSTPESTSSDFVGECLTPTTAKYEDCVSAIGDLSGYPGNIVVQSGTCYNWWEGSCLVKICAEKNPYTGNVTQIVNTITSTLLNPCIRKGLGGVDSDCASFDSQCGTFRYWLIAYGGEYDWAV</sequence>
<reference evidence="1 2" key="1">
    <citation type="submission" date="2023-01" db="EMBL/GenBank/DDBJ databases">
        <title>Analysis of 21 Apiospora genomes using comparative genomics revels a genus with tremendous synthesis potential of carbohydrate active enzymes and secondary metabolites.</title>
        <authorList>
            <person name="Sorensen T."/>
        </authorList>
    </citation>
    <scope>NUCLEOTIDE SEQUENCE [LARGE SCALE GENOMIC DNA]</scope>
    <source>
        <strain evidence="1 2">CBS 83171</strain>
    </source>
</reference>
<dbReference type="EMBL" id="JAQQWM010000001">
    <property type="protein sequence ID" value="KAK8082660.1"/>
    <property type="molecule type" value="Genomic_DNA"/>
</dbReference>
<organism evidence="1 2">
    <name type="scientific">Apiospora saccharicola</name>
    <dbReference type="NCBI Taxonomy" id="335842"/>
    <lineage>
        <taxon>Eukaryota</taxon>
        <taxon>Fungi</taxon>
        <taxon>Dikarya</taxon>
        <taxon>Ascomycota</taxon>
        <taxon>Pezizomycotina</taxon>
        <taxon>Sordariomycetes</taxon>
        <taxon>Xylariomycetidae</taxon>
        <taxon>Amphisphaeriales</taxon>
        <taxon>Apiosporaceae</taxon>
        <taxon>Apiospora</taxon>
    </lineage>
</organism>
<keyword evidence="2" id="KW-1185">Reference proteome</keyword>
<proteinExistence type="predicted"/>
<evidence type="ECO:0000313" key="2">
    <source>
        <dbReference type="Proteomes" id="UP001446871"/>
    </source>
</evidence>
<evidence type="ECO:0000313" key="1">
    <source>
        <dbReference type="EMBL" id="KAK8082660.1"/>
    </source>
</evidence>
<gene>
    <name evidence="1" type="ORF">PG996_001441</name>
</gene>